<dbReference type="Proteomes" id="UP000649604">
    <property type="component" value="Unassembled WGS sequence"/>
</dbReference>
<sequence>MLFRILRNILSLLTSQFISKLFSLFCVIYLARELAVEQFGLYGVGMAYLTLFAALADGGMSTVTIRDVAQDHTRSDEYFAHVLVLRGLLTVGAYGLMLGLGSVWQSSDFPPAFIALCGVFLFPEAIRKLGVSMLSAYERMDLVAVLDVLSIVLRYLPFFGAIFLGQTLQIAFVLLAGVWMGVAGIWALVTRKYCLTRWKAPINPAQLWHILYESFPFGILFFLTIVYFKADIIMLSKMQGEIAVGFYEGAYKFIEASMFIPVSIVHVLLPVMSRTFVADKASYNKVFLHSTRILALSILPVCIGVSFFAQEIILLVYGEAYLPSAPALALLIWALFFIFLNAPVGNIISTSKMIHAFLPYAIGNMLANIGLNLLLIPHYSFLGASFTTLFTECTGFAIQLWFANRILGNAPEILGIVGRLLIAGAGTSGVFWMTRSLVLFPLNVLLALGVYLVLLLLLRVISQDDRRLVGELLRQARAKLA</sequence>
<evidence type="ECO:0000256" key="5">
    <source>
        <dbReference type="ARBA" id="ARBA00023136"/>
    </source>
</evidence>
<feature type="transmembrane region" description="Helical" evidence="6">
    <location>
        <begin position="12"/>
        <end position="32"/>
    </location>
</feature>
<feature type="transmembrane region" description="Helical" evidence="6">
    <location>
        <begin position="38"/>
        <end position="57"/>
    </location>
</feature>
<feature type="transmembrane region" description="Helical" evidence="6">
    <location>
        <begin position="381"/>
        <end position="401"/>
    </location>
</feature>
<keyword evidence="4 6" id="KW-1133">Transmembrane helix</keyword>
<feature type="transmembrane region" description="Helical" evidence="6">
    <location>
        <begin position="324"/>
        <end position="344"/>
    </location>
</feature>
<dbReference type="PANTHER" id="PTHR30250">
    <property type="entry name" value="PST FAMILY PREDICTED COLANIC ACID TRANSPORTER"/>
    <property type="match status" value="1"/>
</dbReference>
<dbReference type="CDD" id="cd13128">
    <property type="entry name" value="MATE_Wzx_like"/>
    <property type="match status" value="1"/>
</dbReference>
<dbReference type="AlphaFoldDB" id="A0A9D5JUE8"/>
<keyword evidence="2" id="KW-1003">Cell membrane</keyword>
<evidence type="ECO:0000256" key="3">
    <source>
        <dbReference type="ARBA" id="ARBA00022692"/>
    </source>
</evidence>
<dbReference type="InterPro" id="IPR002797">
    <property type="entry name" value="Polysacc_synth"/>
</dbReference>
<feature type="transmembrane region" description="Helical" evidence="6">
    <location>
        <begin position="250"/>
        <end position="272"/>
    </location>
</feature>
<feature type="transmembrane region" description="Helical" evidence="6">
    <location>
        <begin position="112"/>
        <end position="130"/>
    </location>
</feature>
<proteinExistence type="predicted"/>
<evidence type="ECO:0000313" key="8">
    <source>
        <dbReference type="Proteomes" id="UP000649604"/>
    </source>
</evidence>
<evidence type="ECO:0000313" key="7">
    <source>
        <dbReference type="EMBL" id="MBD3324295.1"/>
    </source>
</evidence>
<dbReference type="PANTHER" id="PTHR30250:SF11">
    <property type="entry name" value="O-ANTIGEN TRANSPORTER-RELATED"/>
    <property type="match status" value="1"/>
</dbReference>
<name>A0A9D5JUE8_9BACT</name>
<feature type="transmembrane region" description="Helical" evidence="6">
    <location>
        <begin position="210"/>
        <end position="230"/>
    </location>
</feature>
<evidence type="ECO:0000256" key="2">
    <source>
        <dbReference type="ARBA" id="ARBA00022475"/>
    </source>
</evidence>
<feature type="transmembrane region" description="Helical" evidence="6">
    <location>
        <begin position="293"/>
        <end position="318"/>
    </location>
</feature>
<comment type="subcellular location">
    <subcellularLocation>
        <location evidence="1">Cell membrane</location>
        <topology evidence="1">Multi-pass membrane protein</topology>
    </subcellularLocation>
</comment>
<feature type="transmembrane region" description="Helical" evidence="6">
    <location>
        <begin position="170"/>
        <end position="189"/>
    </location>
</feature>
<accession>A0A9D5JUE8</accession>
<protein>
    <submittedName>
        <fullName evidence="7">Oligosaccharide flippase family protein</fullName>
    </submittedName>
</protein>
<keyword evidence="5 6" id="KW-0472">Membrane</keyword>
<evidence type="ECO:0000256" key="6">
    <source>
        <dbReference type="SAM" id="Phobius"/>
    </source>
</evidence>
<gene>
    <name evidence="7" type="ORF">GF339_06900</name>
</gene>
<reference evidence="7" key="1">
    <citation type="submission" date="2019-11" db="EMBL/GenBank/DDBJ databases">
        <title>Microbial mats filling the niche in hypersaline microbial mats.</title>
        <authorList>
            <person name="Wong H.L."/>
            <person name="Macleod F.I."/>
            <person name="White R.A. III"/>
            <person name="Burns B.P."/>
        </authorList>
    </citation>
    <scope>NUCLEOTIDE SEQUENCE</scope>
    <source>
        <strain evidence="7">Rbin_158</strain>
    </source>
</reference>
<evidence type="ECO:0000256" key="4">
    <source>
        <dbReference type="ARBA" id="ARBA00022989"/>
    </source>
</evidence>
<feature type="transmembrane region" description="Helical" evidence="6">
    <location>
        <begin position="142"/>
        <end position="164"/>
    </location>
</feature>
<feature type="transmembrane region" description="Helical" evidence="6">
    <location>
        <begin position="78"/>
        <end position="100"/>
    </location>
</feature>
<evidence type="ECO:0000256" key="1">
    <source>
        <dbReference type="ARBA" id="ARBA00004651"/>
    </source>
</evidence>
<dbReference type="EMBL" id="WJJP01000213">
    <property type="protein sequence ID" value="MBD3324295.1"/>
    <property type="molecule type" value="Genomic_DNA"/>
</dbReference>
<dbReference type="InterPro" id="IPR050833">
    <property type="entry name" value="Poly_Biosynth_Transport"/>
</dbReference>
<feature type="transmembrane region" description="Helical" evidence="6">
    <location>
        <begin position="356"/>
        <end position="375"/>
    </location>
</feature>
<keyword evidence="3 6" id="KW-0812">Transmembrane</keyword>
<organism evidence="7 8">
    <name type="scientific">candidate division KSB3 bacterium</name>
    <dbReference type="NCBI Taxonomy" id="2044937"/>
    <lineage>
        <taxon>Bacteria</taxon>
        <taxon>candidate division KSB3</taxon>
    </lineage>
</organism>
<dbReference type="Pfam" id="PF01943">
    <property type="entry name" value="Polysacc_synt"/>
    <property type="match status" value="1"/>
</dbReference>
<feature type="transmembrane region" description="Helical" evidence="6">
    <location>
        <begin position="413"/>
        <end position="432"/>
    </location>
</feature>
<feature type="transmembrane region" description="Helical" evidence="6">
    <location>
        <begin position="438"/>
        <end position="458"/>
    </location>
</feature>
<comment type="caution">
    <text evidence="7">The sequence shown here is derived from an EMBL/GenBank/DDBJ whole genome shotgun (WGS) entry which is preliminary data.</text>
</comment>
<dbReference type="GO" id="GO:0005886">
    <property type="term" value="C:plasma membrane"/>
    <property type="evidence" value="ECO:0007669"/>
    <property type="project" value="UniProtKB-SubCell"/>
</dbReference>